<gene>
    <name evidence="2" type="ORF">V6N12_049790</name>
</gene>
<evidence type="ECO:0000313" key="2">
    <source>
        <dbReference type="EMBL" id="KAK8599924.1"/>
    </source>
</evidence>
<feature type="compositionally biased region" description="Basic and acidic residues" evidence="1">
    <location>
        <begin position="233"/>
        <end position="244"/>
    </location>
</feature>
<feature type="region of interest" description="Disordered" evidence="1">
    <location>
        <begin position="199"/>
        <end position="220"/>
    </location>
</feature>
<evidence type="ECO:0008006" key="4">
    <source>
        <dbReference type="Google" id="ProtNLM"/>
    </source>
</evidence>
<sequence>MIVASKQENMCHAFVGRVKKVTVDIDVLDLFILTGLRHALGKIGVDVLKGGSNVALGPGLTRTSEAAGSDNSISIVIKDKDIEWLQNRLIAQILAMYDSDWVQQLLIFEGFKVKVSSWFGFYAVIRFEEEEHIDIFWELKDSVLKPWLSDIDTIEDFMSAKKLKVWVCIEGLPLVAWSEYVLKNIFSCWVKLNGRSDCPSDGLSSSPGRSSPGKDLRGDSKILESNNEPLLLHNERQQDRDSFPRDGVNASDYSLDNIFPNPHVDPTIPSFGTKNVTRHGKELNMPKLCEKSLEDRPAVKEELFEVQVAEASESITSAGHSVSIESVFDCLSGLFSIKPKLVTQLGSKNFTSIRSKSVSGKSWGPLCSQFVPKSASSLGKKYGSVF</sequence>
<reference evidence="2 3" key="1">
    <citation type="journal article" date="2024" name="G3 (Bethesda)">
        <title>Genome assembly of Hibiscus sabdariffa L. provides insights into metabolisms of medicinal natural products.</title>
        <authorList>
            <person name="Kim T."/>
        </authorList>
    </citation>
    <scope>NUCLEOTIDE SEQUENCE [LARGE SCALE GENOMIC DNA]</scope>
    <source>
        <strain evidence="2">TK-2024</strain>
        <tissue evidence="2">Old leaves</tissue>
    </source>
</reference>
<feature type="compositionally biased region" description="Low complexity" evidence="1">
    <location>
        <begin position="199"/>
        <end position="211"/>
    </location>
</feature>
<feature type="region of interest" description="Disordered" evidence="1">
    <location>
        <begin position="227"/>
        <end position="246"/>
    </location>
</feature>
<proteinExistence type="predicted"/>
<comment type="caution">
    <text evidence="2">The sequence shown here is derived from an EMBL/GenBank/DDBJ whole genome shotgun (WGS) entry which is preliminary data.</text>
</comment>
<dbReference type="EMBL" id="JBBPBM010000001">
    <property type="protein sequence ID" value="KAK8599924.1"/>
    <property type="molecule type" value="Genomic_DNA"/>
</dbReference>
<evidence type="ECO:0000313" key="3">
    <source>
        <dbReference type="Proteomes" id="UP001472677"/>
    </source>
</evidence>
<organism evidence="2 3">
    <name type="scientific">Hibiscus sabdariffa</name>
    <name type="common">roselle</name>
    <dbReference type="NCBI Taxonomy" id="183260"/>
    <lineage>
        <taxon>Eukaryota</taxon>
        <taxon>Viridiplantae</taxon>
        <taxon>Streptophyta</taxon>
        <taxon>Embryophyta</taxon>
        <taxon>Tracheophyta</taxon>
        <taxon>Spermatophyta</taxon>
        <taxon>Magnoliopsida</taxon>
        <taxon>eudicotyledons</taxon>
        <taxon>Gunneridae</taxon>
        <taxon>Pentapetalae</taxon>
        <taxon>rosids</taxon>
        <taxon>malvids</taxon>
        <taxon>Malvales</taxon>
        <taxon>Malvaceae</taxon>
        <taxon>Malvoideae</taxon>
        <taxon>Hibiscus</taxon>
    </lineage>
</organism>
<dbReference type="Proteomes" id="UP001472677">
    <property type="component" value="Unassembled WGS sequence"/>
</dbReference>
<accession>A0ABR2GAJ4</accession>
<evidence type="ECO:0000256" key="1">
    <source>
        <dbReference type="SAM" id="MobiDB-lite"/>
    </source>
</evidence>
<protein>
    <recommendedName>
        <fullName evidence="4">DUF4283 domain-containing protein</fullName>
    </recommendedName>
</protein>
<keyword evidence="3" id="KW-1185">Reference proteome</keyword>
<name>A0ABR2GAJ4_9ROSI</name>